<comment type="caution">
    <text evidence="1">The sequence shown here is derived from an EMBL/GenBank/DDBJ whole genome shotgun (WGS) entry which is preliminary data.</text>
</comment>
<gene>
    <name evidence="1" type="ORF">DES41_104622</name>
</gene>
<accession>A0A368XV24</accession>
<dbReference type="Gene3D" id="2.60.120.10">
    <property type="entry name" value="Jelly Rolls"/>
    <property type="match status" value="1"/>
</dbReference>
<protein>
    <recommendedName>
        <fullName evidence="3">Cupin domain</fullName>
    </recommendedName>
</protein>
<dbReference type="Proteomes" id="UP000252884">
    <property type="component" value="Unassembled WGS sequence"/>
</dbReference>
<dbReference type="OrthoDB" id="7060081at2"/>
<dbReference type="RefSeq" id="WP_114468971.1">
    <property type="nucleotide sequence ID" value="NZ_QPJK01000004.1"/>
</dbReference>
<dbReference type="AlphaFoldDB" id="A0A368XV24"/>
<keyword evidence="2" id="KW-1185">Reference proteome</keyword>
<dbReference type="SUPFAM" id="SSF51182">
    <property type="entry name" value="RmlC-like cupins"/>
    <property type="match status" value="1"/>
</dbReference>
<evidence type="ECO:0000313" key="1">
    <source>
        <dbReference type="EMBL" id="RCW71802.1"/>
    </source>
</evidence>
<evidence type="ECO:0008006" key="3">
    <source>
        <dbReference type="Google" id="ProtNLM"/>
    </source>
</evidence>
<sequence>MDNVIETPAEAGVGSKKLFENDKVIVWDFVLPAGQETPVHMHNHSYMWFAVQGAPLQIYDEHGNDVGLFPVPTDGVFELKVEGDTIEVMSDIGKGVKVPSRHKAKNVGNETYREILVEWK</sequence>
<dbReference type="InterPro" id="IPR014710">
    <property type="entry name" value="RmlC-like_jellyroll"/>
</dbReference>
<organism evidence="1 2">
    <name type="scientific">Pseudorhodoferax soli</name>
    <dbReference type="NCBI Taxonomy" id="545864"/>
    <lineage>
        <taxon>Bacteria</taxon>
        <taxon>Pseudomonadati</taxon>
        <taxon>Pseudomonadota</taxon>
        <taxon>Betaproteobacteria</taxon>
        <taxon>Burkholderiales</taxon>
        <taxon>Comamonadaceae</taxon>
    </lineage>
</organism>
<evidence type="ECO:0000313" key="2">
    <source>
        <dbReference type="Proteomes" id="UP000252884"/>
    </source>
</evidence>
<name>A0A368XV24_9BURK</name>
<dbReference type="EMBL" id="QPJK01000004">
    <property type="protein sequence ID" value="RCW71802.1"/>
    <property type="molecule type" value="Genomic_DNA"/>
</dbReference>
<reference evidence="1 2" key="1">
    <citation type="submission" date="2018-07" db="EMBL/GenBank/DDBJ databases">
        <title>Genomic Encyclopedia of Type Strains, Phase IV (KMG-IV): sequencing the most valuable type-strain genomes for metagenomic binning, comparative biology and taxonomic classification.</title>
        <authorList>
            <person name="Goeker M."/>
        </authorList>
    </citation>
    <scope>NUCLEOTIDE SEQUENCE [LARGE SCALE GENOMIC DNA]</scope>
    <source>
        <strain evidence="1 2">DSM 21634</strain>
    </source>
</reference>
<proteinExistence type="predicted"/>
<dbReference type="InterPro" id="IPR011051">
    <property type="entry name" value="RmlC_Cupin_sf"/>
</dbReference>